<reference evidence="8 9" key="1">
    <citation type="submission" date="2023-03" db="EMBL/GenBank/DDBJ databases">
        <title>Host association and intracellularity evolved multiple times independently in the Rickettsiales.</title>
        <authorList>
            <person name="Castelli M."/>
            <person name="Nardi T."/>
            <person name="Gammuto L."/>
            <person name="Bellinzona G."/>
            <person name="Sabaneyeva E."/>
            <person name="Potekhin A."/>
            <person name="Serra V."/>
            <person name="Petroni G."/>
            <person name="Sassera D."/>
        </authorList>
    </citation>
    <scope>NUCLEOTIDE SEQUENCE [LARGE SCALE GENOMIC DNA]</scope>
    <source>
        <strain evidence="8 9">Sr 2-6</strain>
    </source>
</reference>
<accession>A0ABU5NAH4</accession>
<comment type="function">
    <text evidence="7">This is one of the proteins that bind and probably mediate the attachment of the 5S RNA into the large ribosomal subunit, where it forms part of the central protuberance.</text>
</comment>
<comment type="subunit">
    <text evidence="7">Part of the 50S ribosomal subunit; part of the 5S rRNA/L5/L18/L25 subcomplex. Contacts the 5S and 23S rRNAs.</text>
</comment>
<dbReference type="Proteomes" id="UP001291687">
    <property type="component" value="Unassembled WGS sequence"/>
</dbReference>
<keyword evidence="9" id="KW-1185">Reference proteome</keyword>
<dbReference type="SUPFAM" id="SSF53137">
    <property type="entry name" value="Translational machinery components"/>
    <property type="match status" value="1"/>
</dbReference>
<evidence type="ECO:0000313" key="8">
    <source>
        <dbReference type="EMBL" id="MEA0970173.1"/>
    </source>
</evidence>
<dbReference type="EMBL" id="JARJFB010000004">
    <property type="protein sequence ID" value="MEA0970173.1"/>
    <property type="molecule type" value="Genomic_DNA"/>
</dbReference>
<dbReference type="InterPro" id="IPR057268">
    <property type="entry name" value="Ribosomal_L18"/>
</dbReference>
<keyword evidence="4 7" id="KW-0689">Ribosomal protein</keyword>
<evidence type="ECO:0000256" key="6">
    <source>
        <dbReference type="ARBA" id="ARBA00035197"/>
    </source>
</evidence>
<dbReference type="CDD" id="cd00432">
    <property type="entry name" value="Ribosomal_L18_L5e"/>
    <property type="match status" value="1"/>
</dbReference>
<evidence type="ECO:0000256" key="4">
    <source>
        <dbReference type="ARBA" id="ARBA00022980"/>
    </source>
</evidence>
<dbReference type="Pfam" id="PF00861">
    <property type="entry name" value="Ribosomal_L18p"/>
    <property type="match status" value="1"/>
</dbReference>
<evidence type="ECO:0000256" key="3">
    <source>
        <dbReference type="ARBA" id="ARBA00022884"/>
    </source>
</evidence>
<keyword evidence="5 7" id="KW-0687">Ribonucleoprotein</keyword>
<dbReference type="InterPro" id="IPR004389">
    <property type="entry name" value="Ribosomal_uL18_bac-type"/>
</dbReference>
<dbReference type="Gene3D" id="3.30.420.100">
    <property type="match status" value="1"/>
</dbReference>
<protein>
    <recommendedName>
        <fullName evidence="6 7">Large ribosomal subunit protein uL18</fullName>
    </recommendedName>
</protein>
<dbReference type="RefSeq" id="WP_322776080.1">
    <property type="nucleotide sequence ID" value="NZ_JARJFB010000004.1"/>
</dbReference>
<evidence type="ECO:0000256" key="7">
    <source>
        <dbReference type="HAMAP-Rule" id="MF_01337"/>
    </source>
</evidence>
<dbReference type="PANTHER" id="PTHR12899:SF3">
    <property type="entry name" value="LARGE RIBOSOMAL SUBUNIT PROTEIN UL18M"/>
    <property type="match status" value="1"/>
</dbReference>
<comment type="caution">
    <text evidence="8">The sequence shown here is derived from an EMBL/GenBank/DDBJ whole genome shotgun (WGS) entry which is preliminary data.</text>
</comment>
<proteinExistence type="inferred from homology"/>
<evidence type="ECO:0000256" key="1">
    <source>
        <dbReference type="ARBA" id="ARBA00007116"/>
    </source>
</evidence>
<organism evidence="8 9">
    <name type="scientific">Candidatus Megaera venefica</name>
    <dbReference type="NCBI Taxonomy" id="2055910"/>
    <lineage>
        <taxon>Bacteria</taxon>
        <taxon>Pseudomonadati</taxon>
        <taxon>Pseudomonadota</taxon>
        <taxon>Alphaproteobacteria</taxon>
        <taxon>Rickettsiales</taxon>
        <taxon>Rickettsiaceae</taxon>
        <taxon>Candidatus Megaera</taxon>
    </lineage>
</organism>
<dbReference type="NCBIfam" id="TIGR00060">
    <property type="entry name" value="L18_bact"/>
    <property type="match status" value="1"/>
</dbReference>
<dbReference type="InterPro" id="IPR005484">
    <property type="entry name" value="Ribosomal_uL18_bac/plant/anim"/>
</dbReference>
<dbReference type="PANTHER" id="PTHR12899">
    <property type="entry name" value="39S RIBOSOMAL PROTEIN L18, MITOCHONDRIAL"/>
    <property type="match status" value="1"/>
</dbReference>
<evidence type="ECO:0000256" key="2">
    <source>
        <dbReference type="ARBA" id="ARBA00022730"/>
    </source>
</evidence>
<evidence type="ECO:0000256" key="5">
    <source>
        <dbReference type="ARBA" id="ARBA00023274"/>
    </source>
</evidence>
<dbReference type="GO" id="GO:0005840">
    <property type="term" value="C:ribosome"/>
    <property type="evidence" value="ECO:0007669"/>
    <property type="project" value="UniProtKB-KW"/>
</dbReference>
<comment type="similarity">
    <text evidence="1 7">Belongs to the universal ribosomal protein uL18 family.</text>
</comment>
<evidence type="ECO:0000313" key="9">
    <source>
        <dbReference type="Proteomes" id="UP001291687"/>
    </source>
</evidence>
<keyword evidence="3 7" id="KW-0694">RNA-binding</keyword>
<dbReference type="HAMAP" id="MF_01337_B">
    <property type="entry name" value="Ribosomal_uL18_B"/>
    <property type="match status" value="1"/>
</dbReference>
<sequence length="118" mass="13359">MSSSNQSFIKRRQRVRTKLKKVSDRNRLSVFKSGRHVYAQIIDDSTSRTLVAASTLDKEIRKPAKSNCNIEFAIKVGKLLADRAEKKSIKLVAFDKGGHKYHGVVKALADEARKKLQF</sequence>
<gene>
    <name evidence="7" type="primary">rplR</name>
    <name evidence="8" type="ORF">Megvenef_00125</name>
</gene>
<name>A0ABU5NAH4_9RICK</name>
<keyword evidence="2 7" id="KW-0699">rRNA-binding</keyword>